<proteinExistence type="predicted"/>
<organism evidence="1 2">
    <name type="scientific">candidate division CSSED10-310 bacterium</name>
    <dbReference type="NCBI Taxonomy" id="2855610"/>
    <lineage>
        <taxon>Bacteria</taxon>
        <taxon>Bacteria division CSSED10-310</taxon>
    </lineage>
</organism>
<sequence>MRQAHVQNGSGCGKKILVIDGMIPRPDRDSGSLRMSHLLQLLTSFGYHVTFAAANLEAPQPYTGQLQAAGIEVLTRPDLPSLQNYLQWSGACFETVILSRVSVAVRYIEAVRQYVPQARVVFDTVDLHYVREFRGAKVTGNRALLKRALQTKTKELAAVNAADCTLVVSLAEKETLIRECPGAAVQIVSNIHHTFEPVPAFAPRKDLLFIGSFFHHPNIDAVHYFLADIFPLVKKKIAGVKIYIIGDNPPESIQSLAADDVIITGYIPDVSVYFNSCKVSVAPLRYGAGVKGKVHLSMSFGLPVVASSMAIEGMPFINNRHGLVVDTSQDFCQAIVSVYQDETLWTNISQNSQNLIKTHFSFEAAQRQLVKVLKQERTN</sequence>
<name>A0ABV6Z262_UNCC1</name>
<keyword evidence="2" id="KW-1185">Reference proteome</keyword>
<dbReference type="Gene3D" id="3.40.50.2000">
    <property type="entry name" value="Glycogen Phosphorylase B"/>
    <property type="match status" value="1"/>
</dbReference>
<evidence type="ECO:0000313" key="2">
    <source>
        <dbReference type="Proteomes" id="UP001594351"/>
    </source>
</evidence>
<dbReference type="CDD" id="cd03801">
    <property type="entry name" value="GT4_PimA-like"/>
    <property type="match status" value="1"/>
</dbReference>
<evidence type="ECO:0000313" key="1">
    <source>
        <dbReference type="EMBL" id="MFC1852544.1"/>
    </source>
</evidence>
<dbReference type="Pfam" id="PF13692">
    <property type="entry name" value="Glyco_trans_1_4"/>
    <property type="match status" value="1"/>
</dbReference>
<gene>
    <name evidence="1" type="ORF">ACFL27_20295</name>
</gene>
<comment type="caution">
    <text evidence="1">The sequence shown here is derived from an EMBL/GenBank/DDBJ whole genome shotgun (WGS) entry which is preliminary data.</text>
</comment>
<dbReference type="PANTHER" id="PTHR12526">
    <property type="entry name" value="GLYCOSYLTRANSFERASE"/>
    <property type="match status" value="1"/>
</dbReference>
<dbReference type="PANTHER" id="PTHR12526:SF630">
    <property type="entry name" value="GLYCOSYLTRANSFERASE"/>
    <property type="match status" value="1"/>
</dbReference>
<dbReference type="EMBL" id="JBHPBY010000329">
    <property type="protein sequence ID" value="MFC1852544.1"/>
    <property type="molecule type" value="Genomic_DNA"/>
</dbReference>
<dbReference type="SUPFAM" id="SSF53756">
    <property type="entry name" value="UDP-Glycosyltransferase/glycogen phosphorylase"/>
    <property type="match status" value="1"/>
</dbReference>
<accession>A0ABV6Z262</accession>
<dbReference type="Proteomes" id="UP001594351">
    <property type="component" value="Unassembled WGS sequence"/>
</dbReference>
<protein>
    <submittedName>
        <fullName evidence="1">Glycosyltransferase</fullName>
    </submittedName>
</protein>
<reference evidence="1 2" key="1">
    <citation type="submission" date="2024-09" db="EMBL/GenBank/DDBJ databases">
        <title>Laminarin stimulates single cell rates of sulfate reduction while oxygen inhibits transcriptomic activity in coastal marine sediment.</title>
        <authorList>
            <person name="Lindsay M."/>
            <person name="Orcutt B."/>
            <person name="Emerson D."/>
            <person name="Stepanauskas R."/>
            <person name="D'Angelo T."/>
        </authorList>
    </citation>
    <scope>NUCLEOTIDE SEQUENCE [LARGE SCALE GENOMIC DNA]</scope>
    <source>
        <strain evidence="1">SAG AM-311-K15</strain>
    </source>
</reference>